<dbReference type="SUPFAM" id="SSF46785">
    <property type="entry name" value="Winged helix' DNA-binding domain"/>
    <property type="match status" value="1"/>
</dbReference>
<evidence type="ECO:0000259" key="5">
    <source>
        <dbReference type="PROSITE" id="PS50931"/>
    </source>
</evidence>
<dbReference type="Proteomes" id="UP000242752">
    <property type="component" value="Unassembled WGS sequence"/>
</dbReference>
<dbReference type="Pfam" id="PF03466">
    <property type="entry name" value="LysR_substrate"/>
    <property type="match status" value="1"/>
</dbReference>
<dbReference type="Gene3D" id="1.10.10.10">
    <property type="entry name" value="Winged helix-like DNA-binding domain superfamily/Winged helix DNA-binding domain"/>
    <property type="match status" value="1"/>
</dbReference>
<evidence type="ECO:0000256" key="3">
    <source>
        <dbReference type="ARBA" id="ARBA00023125"/>
    </source>
</evidence>
<keyword evidence="2" id="KW-0805">Transcription regulation</keyword>
<dbReference type="CDD" id="cd05466">
    <property type="entry name" value="PBP2_LTTR_substrate"/>
    <property type="match status" value="1"/>
</dbReference>
<dbReference type="PRINTS" id="PR00039">
    <property type="entry name" value="HTHLYSR"/>
</dbReference>
<dbReference type="InterPro" id="IPR036390">
    <property type="entry name" value="WH_DNA-bd_sf"/>
</dbReference>
<evidence type="ECO:0000313" key="7">
    <source>
        <dbReference type="Proteomes" id="UP000242752"/>
    </source>
</evidence>
<comment type="caution">
    <text evidence="6">The sequence shown here is derived from an EMBL/GenBank/DDBJ whole genome shotgun (WGS) entry which is preliminary data.</text>
</comment>
<dbReference type="OrthoDB" id="9803735at2"/>
<dbReference type="RefSeq" id="WP_103357539.1">
    <property type="nucleotide sequence ID" value="NZ_PPRF01000017.1"/>
</dbReference>
<dbReference type="Gene3D" id="3.40.190.290">
    <property type="match status" value="1"/>
</dbReference>
<keyword evidence="7" id="KW-1185">Reference proteome</keyword>
<dbReference type="PANTHER" id="PTHR30419:SF8">
    <property type="entry name" value="NITROGEN ASSIMILATION TRANSCRIPTIONAL ACTIVATOR-RELATED"/>
    <property type="match status" value="1"/>
</dbReference>
<dbReference type="InterPro" id="IPR005119">
    <property type="entry name" value="LysR_subst-bd"/>
</dbReference>
<evidence type="ECO:0000256" key="4">
    <source>
        <dbReference type="ARBA" id="ARBA00023163"/>
    </source>
</evidence>
<evidence type="ECO:0000256" key="2">
    <source>
        <dbReference type="ARBA" id="ARBA00023015"/>
    </source>
</evidence>
<dbReference type="InterPro" id="IPR036388">
    <property type="entry name" value="WH-like_DNA-bd_sf"/>
</dbReference>
<name>A0A2K3YU36_9STAP</name>
<dbReference type="GO" id="GO:0003700">
    <property type="term" value="F:DNA-binding transcription factor activity"/>
    <property type="evidence" value="ECO:0007669"/>
    <property type="project" value="InterPro"/>
</dbReference>
<dbReference type="SUPFAM" id="SSF53850">
    <property type="entry name" value="Periplasmic binding protein-like II"/>
    <property type="match status" value="1"/>
</dbReference>
<proteinExistence type="inferred from homology"/>
<dbReference type="Pfam" id="PF00126">
    <property type="entry name" value="HTH_1"/>
    <property type="match status" value="1"/>
</dbReference>
<evidence type="ECO:0000313" key="6">
    <source>
        <dbReference type="EMBL" id="PNZ29133.1"/>
    </source>
</evidence>
<accession>A0A2K3YU36</accession>
<feature type="domain" description="HTH lysR-type" evidence="5">
    <location>
        <begin position="1"/>
        <end position="58"/>
    </location>
</feature>
<dbReference type="PROSITE" id="PS50931">
    <property type="entry name" value="HTH_LYSR"/>
    <property type="match status" value="1"/>
</dbReference>
<sequence length="290" mass="34029">MKILQLEYFIEVVNHNSFTKAAQALHISQPSLTATIKKMGHDLGYQLLKRSTKEITITEKGIQFYNYAVNLVQQYHQTMEQMYDLKLSQTPKIKMATIESTAYWVSIVIRQHQQQHPDQHYQITEILNPEILAQKLTNFELHLGISNDQIRHEDVVSVPLYEEDYVLLAPNDTFESQTAISIKGLPLILPNKPYQVRKHIDDYFTHLEERPNIVMEVERFEAATNFVHQGMGYAVIPRVYYQSRYTQHLSALTIRPTIKRTIYINYARNRQYSDHVRNLVTACQRYWGTL</sequence>
<protein>
    <submittedName>
        <fullName evidence="6">LysR family transcriptional regulator</fullName>
    </submittedName>
</protein>
<dbReference type="InterPro" id="IPR000847">
    <property type="entry name" value="LysR_HTH_N"/>
</dbReference>
<keyword evidence="3" id="KW-0238">DNA-binding</keyword>
<dbReference type="InterPro" id="IPR050950">
    <property type="entry name" value="HTH-type_LysR_regulators"/>
</dbReference>
<organism evidence="6 7">
    <name type="scientific">Staphylococcus rostri</name>
    <dbReference type="NCBI Taxonomy" id="522262"/>
    <lineage>
        <taxon>Bacteria</taxon>
        <taxon>Bacillati</taxon>
        <taxon>Bacillota</taxon>
        <taxon>Bacilli</taxon>
        <taxon>Bacillales</taxon>
        <taxon>Staphylococcaceae</taxon>
        <taxon>Staphylococcus</taxon>
    </lineage>
</organism>
<gene>
    <name evidence="6" type="ORF">CD122_03110</name>
</gene>
<dbReference type="AlphaFoldDB" id="A0A2K3YU36"/>
<evidence type="ECO:0000256" key="1">
    <source>
        <dbReference type="ARBA" id="ARBA00009437"/>
    </source>
</evidence>
<dbReference type="PANTHER" id="PTHR30419">
    <property type="entry name" value="HTH-TYPE TRANSCRIPTIONAL REGULATOR YBHD"/>
    <property type="match status" value="1"/>
</dbReference>
<reference evidence="6 7" key="1">
    <citation type="submission" date="2017-08" db="EMBL/GenBank/DDBJ databases">
        <title>Draft genome sequences of 64 type strains of genus Staph aureus.</title>
        <authorList>
            <person name="Cole K."/>
            <person name="Golubchik T."/>
            <person name="Russell J."/>
            <person name="Foster D."/>
            <person name="Llewelyn M."/>
            <person name="Wilson D."/>
            <person name="Crook D."/>
            <person name="Paul J."/>
        </authorList>
    </citation>
    <scope>NUCLEOTIDE SEQUENCE [LARGE SCALE GENOMIC DNA]</scope>
    <source>
        <strain evidence="6 7">DSM 21968</strain>
    </source>
</reference>
<dbReference type="GO" id="GO:0003677">
    <property type="term" value="F:DNA binding"/>
    <property type="evidence" value="ECO:0007669"/>
    <property type="project" value="UniProtKB-KW"/>
</dbReference>
<comment type="similarity">
    <text evidence="1">Belongs to the LysR transcriptional regulatory family.</text>
</comment>
<dbReference type="EMBL" id="PPRF01000017">
    <property type="protein sequence ID" value="PNZ29133.1"/>
    <property type="molecule type" value="Genomic_DNA"/>
</dbReference>
<dbReference type="GO" id="GO:0005829">
    <property type="term" value="C:cytosol"/>
    <property type="evidence" value="ECO:0007669"/>
    <property type="project" value="TreeGrafter"/>
</dbReference>
<dbReference type="FunFam" id="1.10.10.10:FF:000001">
    <property type="entry name" value="LysR family transcriptional regulator"/>
    <property type="match status" value="1"/>
</dbReference>
<keyword evidence="4" id="KW-0804">Transcription</keyword>